<dbReference type="PATRIC" id="fig|1280953.3.peg.300"/>
<dbReference type="RefSeq" id="WP_051624418.1">
    <property type="nucleotide sequence ID" value="NZ_ARYL01000002.1"/>
</dbReference>
<keyword evidence="3" id="KW-1185">Reference proteome</keyword>
<feature type="domain" description="AsmA" evidence="1">
    <location>
        <begin position="239"/>
        <end position="493"/>
    </location>
</feature>
<dbReference type="PANTHER" id="PTHR30441">
    <property type="entry name" value="DUF748 DOMAIN-CONTAINING PROTEIN"/>
    <property type="match status" value="1"/>
</dbReference>
<dbReference type="Proteomes" id="UP000024942">
    <property type="component" value="Unassembled WGS sequence"/>
</dbReference>
<dbReference type="InterPro" id="IPR052894">
    <property type="entry name" value="AsmA-related"/>
</dbReference>
<comment type="caution">
    <text evidence="2">The sequence shown here is derived from an EMBL/GenBank/DDBJ whole genome shotgun (WGS) entry which is preliminary data.</text>
</comment>
<gene>
    <name evidence="2" type="ORF">HOC_01501</name>
</gene>
<dbReference type="InterPro" id="IPR007844">
    <property type="entry name" value="AsmA"/>
</dbReference>
<reference evidence="2 3" key="1">
    <citation type="journal article" date="2014" name="Antonie Van Leeuwenhoek">
        <title>Hyphomonas beringensis sp. nov. and Hyphomonas chukchiensis sp. nov., isolated from surface seawater of the Bering Sea and Chukchi Sea.</title>
        <authorList>
            <person name="Li C."/>
            <person name="Lai Q."/>
            <person name="Li G."/>
            <person name="Dong C."/>
            <person name="Wang J."/>
            <person name="Liao Y."/>
            <person name="Shao Z."/>
        </authorList>
    </citation>
    <scope>NUCLEOTIDE SEQUENCE [LARGE SCALE GENOMIC DNA]</scope>
    <source>
        <strain evidence="2 3">SCH89</strain>
    </source>
</reference>
<accession>A0A059GAV8</accession>
<dbReference type="OrthoDB" id="5749006at2"/>
<dbReference type="GO" id="GO:0090313">
    <property type="term" value="P:regulation of protein targeting to membrane"/>
    <property type="evidence" value="ECO:0007669"/>
    <property type="project" value="TreeGrafter"/>
</dbReference>
<sequence>MKSLSGLSSLERTAFYICAALLTLAVLVLAFLLAMTQPRFATPVVNRALNAWGPDGARVASAHLRFPALSTLVLSGADVPQLAEVKTGALSANVFGFLPGIPWLSEVSARDGRISLAGSDDSKDSARPDLRKWVDYIDLANIDLAFNPEKPERTLKLVSAEGSVQNGNVTLHATGADSEVRFEGSAKASGGSTLGGRVRIKGDNMADIARFVGLAAPDTPPYNLTAQLAIKPGAYDLDDIAGTVGDSDLAGSILVDLDKETPYITADIKSNQLDFDDLGVIFALPFGTGNGETVGKAQRQAKEAYQRDSRLIPNIEIDFARLDAVDGQVHYVADTVINSTLDLTGVELDFTITGRVVKAKLARFAFNEGTITAYATIDGTQQPAQTNVVGSLDHVALASLSLDKIARGNVDGEFKADMSGNRLRDAFGRANGSLSIWSTDTQVLALGSEALGLDIGEALVLLASEDKADPVFTPARCLAVVMDINKGIGTLNPAVLDTEDSLIVMKGDVDFETEALDIKIRSDAKDASWGTLVGNVSLGGTLRKPSVNPLNGKAVLQVGLAVVLAQVAGPLAALPFIETGSGKDAPCGALLSRAKNAQTEG</sequence>
<protein>
    <submittedName>
        <fullName evidence="2">AsmA family protein</fullName>
    </submittedName>
</protein>
<dbReference type="Pfam" id="PF05170">
    <property type="entry name" value="AsmA"/>
    <property type="match status" value="1"/>
</dbReference>
<dbReference type="GO" id="GO:0005886">
    <property type="term" value="C:plasma membrane"/>
    <property type="evidence" value="ECO:0007669"/>
    <property type="project" value="TreeGrafter"/>
</dbReference>
<evidence type="ECO:0000313" key="3">
    <source>
        <dbReference type="Proteomes" id="UP000024942"/>
    </source>
</evidence>
<dbReference type="EMBL" id="ARYL01000002">
    <property type="protein sequence ID" value="KDA03972.1"/>
    <property type="molecule type" value="Genomic_DNA"/>
</dbReference>
<dbReference type="STRING" id="1280953.HOC_01501"/>
<evidence type="ECO:0000259" key="1">
    <source>
        <dbReference type="Pfam" id="PF05170"/>
    </source>
</evidence>
<dbReference type="AlphaFoldDB" id="A0A059GAV8"/>
<dbReference type="PANTHER" id="PTHR30441:SF4">
    <property type="entry name" value="PROTEIN ASMA"/>
    <property type="match status" value="1"/>
</dbReference>
<dbReference type="eggNOG" id="COG2982">
    <property type="taxonomic scope" value="Bacteria"/>
</dbReference>
<evidence type="ECO:0000313" key="2">
    <source>
        <dbReference type="EMBL" id="KDA03972.1"/>
    </source>
</evidence>
<organism evidence="2 3">
    <name type="scientific">Hyphomonas oceanitis SCH89</name>
    <dbReference type="NCBI Taxonomy" id="1280953"/>
    <lineage>
        <taxon>Bacteria</taxon>
        <taxon>Pseudomonadati</taxon>
        <taxon>Pseudomonadota</taxon>
        <taxon>Alphaproteobacteria</taxon>
        <taxon>Hyphomonadales</taxon>
        <taxon>Hyphomonadaceae</taxon>
        <taxon>Hyphomonas</taxon>
    </lineage>
</organism>
<proteinExistence type="predicted"/>
<name>A0A059GAV8_9PROT</name>